<name>A0A1M6ETR4_9VIBR</name>
<keyword evidence="1" id="KW-0472">Membrane</keyword>
<sequence length="56" mass="6576">MRSWIKDRILLILFSVVAAIAAYIFWHSLGEHAFVIFPLIALYAYIVERPKLNKKE</sequence>
<feature type="transmembrane region" description="Helical" evidence="1">
    <location>
        <begin position="9"/>
        <end position="26"/>
    </location>
</feature>
<keyword evidence="1" id="KW-1133">Transmembrane helix</keyword>
<evidence type="ECO:0000313" key="2">
    <source>
        <dbReference type="EMBL" id="SHI88779.1"/>
    </source>
</evidence>
<gene>
    <name evidence="2" type="ORF">VA7868_04517</name>
</gene>
<proteinExistence type="predicted"/>
<keyword evidence="3" id="KW-1185">Reference proteome</keyword>
<feature type="transmembrane region" description="Helical" evidence="1">
    <location>
        <begin position="32"/>
        <end position="48"/>
    </location>
</feature>
<evidence type="ECO:0000313" key="3">
    <source>
        <dbReference type="Proteomes" id="UP000184608"/>
    </source>
</evidence>
<dbReference type="EMBL" id="FQXZ01000052">
    <property type="protein sequence ID" value="SHI88779.1"/>
    <property type="molecule type" value="Genomic_DNA"/>
</dbReference>
<protein>
    <submittedName>
        <fullName evidence="2">Uncharacterized protein</fullName>
    </submittedName>
</protein>
<accession>A0A1M6ETR4</accession>
<evidence type="ECO:0000256" key="1">
    <source>
        <dbReference type="SAM" id="Phobius"/>
    </source>
</evidence>
<keyword evidence="1" id="KW-0812">Transmembrane</keyword>
<dbReference type="Proteomes" id="UP000184608">
    <property type="component" value="Unassembled WGS sequence"/>
</dbReference>
<organism evidence="2 3">
    <name type="scientific">Vibrio aerogenes CECT 7868</name>
    <dbReference type="NCBI Taxonomy" id="1216006"/>
    <lineage>
        <taxon>Bacteria</taxon>
        <taxon>Pseudomonadati</taxon>
        <taxon>Pseudomonadota</taxon>
        <taxon>Gammaproteobacteria</taxon>
        <taxon>Vibrionales</taxon>
        <taxon>Vibrionaceae</taxon>
        <taxon>Vibrio</taxon>
    </lineage>
</organism>
<reference evidence="2 3" key="1">
    <citation type="submission" date="2016-11" db="EMBL/GenBank/DDBJ databases">
        <authorList>
            <person name="Jaros S."/>
            <person name="Januszkiewicz K."/>
            <person name="Wedrychowicz H."/>
        </authorList>
    </citation>
    <scope>NUCLEOTIDE SEQUENCE [LARGE SCALE GENOMIC DNA]</scope>
    <source>
        <strain evidence="2 3">CECT 7868</strain>
    </source>
</reference>
<dbReference type="AlphaFoldDB" id="A0A1M6ETR4"/>